<dbReference type="AlphaFoldDB" id="A0A151P9E3"/>
<evidence type="ECO:0000313" key="1">
    <source>
        <dbReference type="EMBL" id="KYO45717.1"/>
    </source>
</evidence>
<evidence type="ECO:0000313" key="2">
    <source>
        <dbReference type="Proteomes" id="UP000050525"/>
    </source>
</evidence>
<dbReference type="Proteomes" id="UP000050525">
    <property type="component" value="Unassembled WGS sequence"/>
</dbReference>
<comment type="caution">
    <text evidence="1">The sequence shown here is derived from an EMBL/GenBank/DDBJ whole genome shotgun (WGS) entry which is preliminary data.</text>
</comment>
<name>A0A151P9E3_ALLMI</name>
<protein>
    <submittedName>
        <fullName evidence="1">Uncharacterized protein</fullName>
    </submittedName>
</protein>
<gene>
    <name evidence="1" type="ORF">Y1Q_0021379</name>
</gene>
<proteinExistence type="predicted"/>
<organism evidence="1 2">
    <name type="scientific">Alligator mississippiensis</name>
    <name type="common">American alligator</name>
    <dbReference type="NCBI Taxonomy" id="8496"/>
    <lineage>
        <taxon>Eukaryota</taxon>
        <taxon>Metazoa</taxon>
        <taxon>Chordata</taxon>
        <taxon>Craniata</taxon>
        <taxon>Vertebrata</taxon>
        <taxon>Euteleostomi</taxon>
        <taxon>Archelosauria</taxon>
        <taxon>Archosauria</taxon>
        <taxon>Crocodylia</taxon>
        <taxon>Alligatoridae</taxon>
        <taxon>Alligatorinae</taxon>
        <taxon>Alligator</taxon>
    </lineage>
</organism>
<dbReference type="EMBL" id="AKHW03000533">
    <property type="protein sequence ID" value="KYO45717.1"/>
    <property type="molecule type" value="Genomic_DNA"/>
</dbReference>
<sequence length="77" mass="8691">MSEPSEGGKVDTGGVQSNYVIRELEQLLEGPEKVDLYERQGLLLRSLPRELRLRLNPRTSLTQHNISQRNGLCQESG</sequence>
<accession>A0A151P9E3</accession>
<keyword evidence="2" id="KW-1185">Reference proteome</keyword>
<reference evidence="1 2" key="1">
    <citation type="journal article" date="2012" name="Genome Biol.">
        <title>Sequencing three crocodilian genomes to illuminate the evolution of archosaurs and amniotes.</title>
        <authorList>
            <person name="St John J.A."/>
            <person name="Braun E.L."/>
            <person name="Isberg S.R."/>
            <person name="Miles L.G."/>
            <person name="Chong A.Y."/>
            <person name="Gongora J."/>
            <person name="Dalzell P."/>
            <person name="Moran C."/>
            <person name="Bed'hom B."/>
            <person name="Abzhanov A."/>
            <person name="Burgess S.C."/>
            <person name="Cooksey A.M."/>
            <person name="Castoe T.A."/>
            <person name="Crawford N.G."/>
            <person name="Densmore L.D."/>
            <person name="Drew J.C."/>
            <person name="Edwards S.V."/>
            <person name="Faircloth B.C."/>
            <person name="Fujita M.K."/>
            <person name="Greenwold M.J."/>
            <person name="Hoffmann F.G."/>
            <person name="Howard J.M."/>
            <person name="Iguchi T."/>
            <person name="Janes D.E."/>
            <person name="Khan S.Y."/>
            <person name="Kohno S."/>
            <person name="de Koning A.J."/>
            <person name="Lance S.L."/>
            <person name="McCarthy F.M."/>
            <person name="McCormack J.E."/>
            <person name="Merchant M.E."/>
            <person name="Peterson D.G."/>
            <person name="Pollock D.D."/>
            <person name="Pourmand N."/>
            <person name="Raney B.J."/>
            <person name="Roessler K.A."/>
            <person name="Sanford J.R."/>
            <person name="Sawyer R.H."/>
            <person name="Schmidt C.J."/>
            <person name="Triplett E.W."/>
            <person name="Tuberville T.D."/>
            <person name="Venegas-Anaya M."/>
            <person name="Howard J.T."/>
            <person name="Jarvis E.D."/>
            <person name="Guillette L.J.Jr."/>
            <person name="Glenn T.C."/>
            <person name="Green R.E."/>
            <person name="Ray D.A."/>
        </authorList>
    </citation>
    <scope>NUCLEOTIDE SEQUENCE [LARGE SCALE GENOMIC DNA]</scope>
    <source>
        <strain evidence="1">KSC_2009_1</strain>
    </source>
</reference>